<dbReference type="GO" id="GO:0003824">
    <property type="term" value="F:catalytic activity"/>
    <property type="evidence" value="ECO:0007669"/>
    <property type="project" value="InterPro"/>
</dbReference>
<dbReference type="InterPro" id="IPR036691">
    <property type="entry name" value="Endo/exonu/phosph_ase_sf"/>
</dbReference>
<proteinExistence type="predicted"/>
<feature type="domain" description="Endonuclease/exonuclease/phosphatase" evidence="1">
    <location>
        <begin position="4"/>
        <end position="186"/>
    </location>
</feature>
<evidence type="ECO:0000259" key="1">
    <source>
        <dbReference type="Pfam" id="PF03372"/>
    </source>
</evidence>
<keyword evidence="3" id="KW-1185">Reference proteome</keyword>
<sequence>MKVMVWNVRGLGSGLAFRTLLNLKQNHNPEVLILLETKVTHVVMESFRVNLGFSGKLVMNYVGHSGGICMLWMGNISVDLLSYTQSHIDVQVVSHGLKTWRLTGFYGHPEATQRHHSWALLWCLSEVVDLPRLCVGDFNEILCNSEKEGGLERSHLLLDNFRKALNYCGLEDLGFLGPQFTWSNRRNDNQLIQEWLDRGVSTFNWNQMFPFSSVKHLDLWPSDHRSLLIEVANTRRNQGNESVRR</sequence>
<reference evidence="2" key="1">
    <citation type="journal article" date="2023" name="Plant J.">
        <title>Genome sequences and population genomics provide insights into the demographic history, inbreeding, and mutation load of two 'living fossil' tree species of Dipteronia.</title>
        <authorList>
            <person name="Feng Y."/>
            <person name="Comes H.P."/>
            <person name="Chen J."/>
            <person name="Zhu S."/>
            <person name="Lu R."/>
            <person name="Zhang X."/>
            <person name="Li P."/>
            <person name="Qiu J."/>
            <person name="Olsen K.M."/>
            <person name="Qiu Y."/>
        </authorList>
    </citation>
    <scope>NUCLEOTIDE SEQUENCE</scope>
    <source>
        <strain evidence="2">NBL</strain>
    </source>
</reference>
<dbReference type="PANTHER" id="PTHR35218:SF9">
    <property type="entry name" value="ENDONUCLEASE_EXONUCLEASE_PHOSPHATASE DOMAIN-CONTAINING PROTEIN"/>
    <property type="match status" value="1"/>
</dbReference>
<accession>A0AAE0AHS9</accession>
<evidence type="ECO:0000313" key="2">
    <source>
        <dbReference type="EMBL" id="KAK3218312.1"/>
    </source>
</evidence>
<dbReference type="PANTHER" id="PTHR35218">
    <property type="entry name" value="RNASE H DOMAIN-CONTAINING PROTEIN"/>
    <property type="match status" value="1"/>
</dbReference>
<protein>
    <recommendedName>
        <fullName evidence="1">Endonuclease/exonuclease/phosphatase domain-containing protein</fullName>
    </recommendedName>
</protein>
<dbReference type="Gene3D" id="3.60.10.10">
    <property type="entry name" value="Endonuclease/exonuclease/phosphatase"/>
    <property type="match status" value="1"/>
</dbReference>
<dbReference type="EMBL" id="JANJYJ010000004">
    <property type="protein sequence ID" value="KAK3218312.1"/>
    <property type="molecule type" value="Genomic_DNA"/>
</dbReference>
<dbReference type="Pfam" id="PF03372">
    <property type="entry name" value="Exo_endo_phos"/>
    <property type="match status" value="1"/>
</dbReference>
<name>A0AAE0AHS9_9ROSI</name>
<comment type="caution">
    <text evidence="2">The sequence shown here is derived from an EMBL/GenBank/DDBJ whole genome shotgun (WGS) entry which is preliminary data.</text>
</comment>
<dbReference type="Proteomes" id="UP001281410">
    <property type="component" value="Unassembled WGS sequence"/>
</dbReference>
<dbReference type="InterPro" id="IPR005135">
    <property type="entry name" value="Endo/exonuclease/phosphatase"/>
</dbReference>
<gene>
    <name evidence="2" type="ORF">Dsin_012282</name>
</gene>
<evidence type="ECO:0000313" key="3">
    <source>
        <dbReference type="Proteomes" id="UP001281410"/>
    </source>
</evidence>
<dbReference type="SUPFAM" id="SSF56219">
    <property type="entry name" value="DNase I-like"/>
    <property type="match status" value="1"/>
</dbReference>
<dbReference type="AlphaFoldDB" id="A0AAE0AHS9"/>
<organism evidence="2 3">
    <name type="scientific">Dipteronia sinensis</name>
    <dbReference type="NCBI Taxonomy" id="43782"/>
    <lineage>
        <taxon>Eukaryota</taxon>
        <taxon>Viridiplantae</taxon>
        <taxon>Streptophyta</taxon>
        <taxon>Embryophyta</taxon>
        <taxon>Tracheophyta</taxon>
        <taxon>Spermatophyta</taxon>
        <taxon>Magnoliopsida</taxon>
        <taxon>eudicotyledons</taxon>
        <taxon>Gunneridae</taxon>
        <taxon>Pentapetalae</taxon>
        <taxon>rosids</taxon>
        <taxon>malvids</taxon>
        <taxon>Sapindales</taxon>
        <taxon>Sapindaceae</taxon>
        <taxon>Hippocastanoideae</taxon>
        <taxon>Acereae</taxon>
        <taxon>Dipteronia</taxon>
    </lineage>
</organism>